<organism evidence="1 2">
    <name type="scientific">Prochlorococcus marinus subsp. pastoris (strain CCMP1986 / NIES-2087 / MED4)</name>
    <dbReference type="NCBI Taxonomy" id="59919"/>
    <lineage>
        <taxon>Bacteria</taxon>
        <taxon>Bacillati</taxon>
        <taxon>Cyanobacteriota</taxon>
        <taxon>Cyanophyceae</taxon>
        <taxon>Synechococcales</taxon>
        <taxon>Prochlorococcaceae</taxon>
        <taxon>Prochlorococcus</taxon>
    </lineage>
</organism>
<evidence type="ECO:0000313" key="2">
    <source>
        <dbReference type="Proteomes" id="UP000001026"/>
    </source>
</evidence>
<dbReference type="InterPro" id="IPR051159">
    <property type="entry name" value="Hexapeptide_acetyltransf"/>
</dbReference>
<dbReference type="PANTHER" id="PTHR23416">
    <property type="entry name" value="SIALIC ACID SYNTHASE-RELATED"/>
    <property type="match status" value="1"/>
</dbReference>
<dbReference type="RefSeq" id="WP_011132886.1">
    <property type="nucleotide sequence ID" value="NC_005072.1"/>
</dbReference>
<dbReference type="GO" id="GO:0016740">
    <property type="term" value="F:transferase activity"/>
    <property type="evidence" value="ECO:0007669"/>
    <property type="project" value="UniProtKB-KW"/>
</dbReference>
<dbReference type="eggNOG" id="COG0110">
    <property type="taxonomic scope" value="Bacteria"/>
</dbReference>
<dbReference type="GO" id="GO:0043886">
    <property type="term" value="F:structural constituent of carboxysome shell"/>
    <property type="evidence" value="ECO:0007669"/>
    <property type="project" value="UniProtKB-ARBA"/>
</dbReference>
<dbReference type="STRING" id="59919.PMM1252"/>
<dbReference type="Gene3D" id="2.160.10.10">
    <property type="entry name" value="Hexapeptide repeat proteins"/>
    <property type="match status" value="1"/>
</dbReference>
<gene>
    <name evidence="1" type="ordered locus">PMM1252</name>
</gene>
<sequence>MITFKQSIVGILGNIATTFSFLPYLPNFIHKFRGVRFENFLKVHFSSNVILDNRYPDKIRIDKGVVFATGSLITAHSFVPKNNKVVGIKEIIKSVFIGKNVFIGAKAIILPGTHLEEGCYVAAGAVVSGKFKKNCLIAGNPAIIKRSIKS</sequence>
<dbReference type="InterPro" id="IPR011004">
    <property type="entry name" value="Trimer_LpxA-like_sf"/>
</dbReference>
<dbReference type="AlphaFoldDB" id="Q7V0K4"/>
<dbReference type="Pfam" id="PF14602">
    <property type="entry name" value="Hexapep_2"/>
    <property type="match status" value="1"/>
</dbReference>
<dbReference type="InterPro" id="IPR001451">
    <property type="entry name" value="Hexapep"/>
</dbReference>
<reference evidence="1 2" key="1">
    <citation type="journal article" date="2003" name="Nature">
        <title>Genome divergence in two Prochlorococcus ecotypes reflects oceanic niche differentiation.</title>
        <authorList>
            <person name="Rocap G."/>
            <person name="Larimer F.W."/>
            <person name="Lamerdin J.E."/>
            <person name="Malfatti S."/>
            <person name="Chain P."/>
            <person name="Ahlgren N.A."/>
            <person name="Arellano A."/>
            <person name="Coleman M."/>
            <person name="Hauser L."/>
            <person name="Hess W.R."/>
            <person name="Johnson Z.I."/>
            <person name="Land M.L."/>
            <person name="Lindell D."/>
            <person name="Post A.F."/>
            <person name="Regala W."/>
            <person name="Shah M."/>
            <person name="Shaw S.L."/>
            <person name="Steglich C."/>
            <person name="Sullivan M.B."/>
            <person name="Ting C.S."/>
            <person name="Tolonen A."/>
            <person name="Webb E.A."/>
            <person name="Zinser E.R."/>
            <person name="Chisholm S.W."/>
        </authorList>
    </citation>
    <scope>NUCLEOTIDE SEQUENCE [LARGE SCALE GENOMIC DNA]</scope>
    <source>
        <strain evidence="2">CCMP1986 / NIES-2087 / MED4</strain>
    </source>
</reference>
<dbReference type="SUPFAM" id="SSF51161">
    <property type="entry name" value="Trimeric LpxA-like enzymes"/>
    <property type="match status" value="1"/>
</dbReference>
<dbReference type="HOGENOM" id="CLU_1738916_0_0_3"/>
<dbReference type="OrthoDB" id="9815592at2"/>
<dbReference type="EMBL" id="BX548174">
    <property type="protein sequence ID" value="CAE19711.1"/>
    <property type="molecule type" value="Genomic_DNA"/>
</dbReference>
<dbReference type="GO" id="GO:0031470">
    <property type="term" value="C:carboxysome"/>
    <property type="evidence" value="ECO:0007669"/>
    <property type="project" value="UniProtKB-ARBA"/>
</dbReference>
<proteinExistence type="predicted"/>
<protein>
    <submittedName>
        <fullName evidence="1">Possible acetyltransferase</fullName>
    </submittedName>
</protein>
<evidence type="ECO:0000313" key="1">
    <source>
        <dbReference type="EMBL" id="CAE19711.1"/>
    </source>
</evidence>
<accession>Q7V0K4</accession>
<dbReference type="KEGG" id="pmm:PMM1252"/>
<dbReference type="Proteomes" id="UP000001026">
    <property type="component" value="Chromosome"/>
</dbReference>
<keyword evidence="1" id="KW-0808">Transferase</keyword>
<name>Q7V0K4_PROMP</name>